<dbReference type="EMBL" id="KT624200">
    <property type="protein sequence ID" value="AMM45026.1"/>
    <property type="molecule type" value="Genomic_DNA"/>
</dbReference>
<protein>
    <submittedName>
        <fullName evidence="1">Uncharacterized protein</fullName>
    </submittedName>
</protein>
<dbReference type="KEGG" id="vg:29125395"/>
<evidence type="ECO:0000313" key="2">
    <source>
        <dbReference type="Proteomes" id="UP000203261"/>
    </source>
</evidence>
<sequence length="58" mass="7089">MNDLDVQEELYIIKDSKSDNYFVNPSYQSWDFTKFQYKARFDGRDLKSSYRLYLLGLY</sequence>
<dbReference type="Proteomes" id="UP000203261">
    <property type="component" value="Segment"/>
</dbReference>
<proteinExistence type="predicted"/>
<dbReference type="RefSeq" id="YP_009302615.1">
    <property type="nucleotide sequence ID" value="NC_031245.1"/>
</dbReference>
<gene>
    <name evidence="1" type="ORF">SP15_224A</name>
</gene>
<reference evidence="1 2" key="1">
    <citation type="submission" date="2015-08" db="EMBL/GenBank/DDBJ databases">
        <authorList>
            <person name="Babu N.S."/>
            <person name="Beckwith C.J."/>
            <person name="Beseler K.G."/>
            <person name="Brison A."/>
            <person name="Carone J.V."/>
            <person name="Caskin T.P."/>
            <person name="Diamond M."/>
            <person name="Durham M.E."/>
            <person name="Foxe J.M."/>
            <person name="Go M."/>
            <person name="Henderson B.A."/>
            <person name="Jones I.B."/>
            <person name="McGettigan J.A."/>
            <person name="Micheletti S.J."/>
            <person name="Nasrallah M.E."/>
            <person name="Ortiz D."/>
            <person name="Piller C.R."/>
            <person name="Privatt S.R."/>
            <person name="Schneider S.L."/>
            <person name="Sharp S."/>
            <person name="Smith T.C."/>
            <person name="Stanton J.D."/>
            <person name="Ullery H.E."/>
            <person name="Wilson R.J."/>
            <person name="Serrano M.G."/>
            <person name="Buck G."/>
            <person name="Lee V."/>
            <person name="Wang Y."/>
            <person name="Carvalho R."/>
            <person name="Voegtly L."/>
            <person name="Shi R."/>
            <person name="Duckworth R."/>
            <person name="Johnson A."/>
            <person name="Loviza R."/>
            <person name="Walstead R."/>
            <person name="Shah Z."/>
            <person name="Kiflezghi M."/>
            <person name="Wade K."/>
            <person name="Ball S.L."/>
            <person name="Bradley K.W."/>
            <person name="Asai D.J."/>
            <person name="Bowman C.A."/>
            <person name="Russell D.A."/>
            <person name="Pope W.H."/>
            <person name="Jacobs-Sera D."/>
            <person name="Hendrix R.W."/>
            <person name="Hatfull G.F."/>
        </authorList>
    </citation>
    <scope>NUCLEOTIDE SEQUENCE [LARGE SCALE GENOMIC DNA]</scope>
</reference>
<dbReference type="GeneID" id="29125395"/>
<keyword evidence="2" id="KW-1185">Reference proteome</keyword>
<evidence type="ECO:0000313" key="1">
    <source>
        <dbReference type="EMBL" id="AMM45026.1"/>
    </source>
</evidence>
<organism evidence="1 2">
    <name type="scientific">Bacillus phage SP-15</name>
    <dbReference type="NCBI Taxonomy" id="1792032"/>
    <lineage>
        <taxon>Viruses</taxon>
        <taxon>Duplodnaviria</taxon>
        <taxon>Heunggongvirae</taxon>
        <taxon>Uroviricota</taxon>
        <taxon>Caudoviricetes</taxon>
        <taxon>Thornevirus</taxon>
        <taxon>Thornevirus SP15</taxon>
    </lineage>
</organism>
<accession>A0A127AWD9</accession>
<name>A0A127AWD9_9CAUD</name>